<keyword evidence="3" id="KW-1185">Reference proteome</keyword>
<dbReference type="AlphaFoldDB" id="A0A7J8SDX9"/>
<feature type="non-terminal residue" evidence="2">
    <location>
        <position position="1"/>
    </location>
</feature>
<reference evidence="2 3" key="1">
    <citation type="journal article" date="2019" name="Genome Biol. Evol.">
        <title>Insights into the evolution of the New World diploid cottons (Gossypium, subgenus Houzingenia) based on genome sequencing.</title>
        <authorList>
            <person name="Grover C.E."/>
            <person name="Arick M.A. 2nd"/>
            <person name="Thrash A."/>
            <person name="Conover J.L."/>
            <person name="Sanders W.S."/>
            <person name="Peterson D.G."/>
            <person name="Frelichowski J.E."/>
            <person name="Scheffler J.A."/>
            <person name="Scheffler B.E."/>
            <person name="Wendel J.F."/>
        </authorList>
    </citation>
    <scope>NUCLEOTIDE SEQUENCE [LARGE SCALE GENOMIC DNA]</scope>
    <source>
        <strain evidence="2">27</strain>
        <tissue evidence="2">Leaf</tissue>
    </source>
</reference>
<sequence>DNVSDPATAETIACLWAVNFAEDLGSREVSIEGDALAIGRKEGSKDSDNAQCVWDWWFLLKTAVAMRLVTVAGRLDIVAVRLETMVECVFGFKRSCSSE</sequence>
<evidence type="ECO:0000259" key="1">
    <source>
        <dbReference type="Pfam" id="PF13456"/>
    </source>
</evidence>
<dbReference type="Proteomes" id="UP000593561">
    <property type="component" value="Unassembled WGS sequence"/>
</dbReference>
<feature type="non-terminal residue" evidence="2">
    <location>
        <position position="99"/>
    </location>
</feature>
<dbReference type="GO" id="GO:0003676">
    <property type="term" value="F:nucleic acid binding"/>
    <property type="evidence" value="ECO:0007669"/>
    <property type="project" value="InterPro"/>
</dbReference>
<organism evidence="2 3">
    <name type="scientific">Gossypium davidsonii</name>
    <name type="common">Davidson's cotton</name>
    <name type="synonym">Gossypium klotzschianum subsp. davidsonii</name>
    <dbReference type="NCBI Taxonomy" id="34287"/>
    <lineage>
        <taxon>Eukaryota</taxon>
        <taxon>Viridiplantae</taxon>
        <taxon>Streptophyta</taxon>
        <taxon>Embryophyta</taxon>
        <taxon>Tracheophyta</taxon>
        <taxon>Spermatophyta</taxon>
        <taxon>Magnoliopsida</taxon>
        <taxon>eudicotyledons</taxon>
        <taxon>Gunneridae</taxon>
        <taxon>Pentapetalae</taxon>
        <taxon>rosids</taxon>
        <taxon>malvids</taxon>
        <taxon>Malvales</taxon>
        <taxon>Malvaceae</taxon>
        <taxon>Malvoideae</taxon>
        <taxon>Gossypium</taxon>
    </lineage>
</organism>
<feature type="domain" description="RNase H type-1" evidence="1">
    <location>
        <begin position="3"/>
        <end position="62"/>
    </location>
</feature>
<dbReference type="Pfam" id="PF13456">
    <property type="entry name" value="RVT_3"/>
    <property type="match status" value="1"/>
</dbReference>
<evidence type="ECO:0000313" key="2">
    <source>
        <dbReference type="EMBL" id="MBA0624317.1"/>
    </source>
</evidence>
<protein>
    <recommendedName>
        <fullName evidence="1">RNase H type-1 domain-containing protein</fullName>
    </recommendedName>
</protein>
<dbReference type="EMBL" id="JABFAC010000009">
    <property type="protein sequence ID" value="MBA0624317.1"/>
    <property type="molecule type" value="Genomic_DNA"/>
</dbReference>
<gene>
    <name evidence="2" type="ORF">Godav_009700</name>
</gene>
<name>A0A7J8SDX9_GOSDV</name>
<dbReference type="GO" id="GO:0004523">
    <property type="term" value="F:RNA-DNA hybrid ribonuclease activity"/>
    <property type="evidence" value="ECO:0007669"/>
    <property type="project" value="InterPro"/>
</dbReference>
<dbReference type="InterPro" id="IPR002156">
    <property type="entry name" value="RNaseH_domain"/>
</dbReference>
<evidence type="ECO:0000313" key="3">
    <source>
        <dbReference type="Proteomes" id="UP000593561"/>
    </source>
</evidence>
<accession>A0A7J8SDX9</accession>
<proteinExistence type="predicted"/>
<comment type="caution">
    <text evidence="2">The sequence shown here is derived from an EMBL/GenBank/DDBJ whole genome shotgun (WGS) entry which is preliminary data.</text>
</comment>